<organism evidence="1 2">
    <name type="scientific">Actinokineospora fastidiosa</name>
    <dbReference type="NCBI Taxonomy" id="1816"/>
    <lineage>
        <taxon>Bacteria</taxon>
        <taxon>Bacillati</taxon>
        <taxon>Actinomycetota</taxon>
        <taxon>Actinomycetes</taxon>
        <taxon>Pseudonocardiales</taxon>
        <taxon>Pseudonocardiaceae</taxon>
        <taxon>Actinokineospora</taxon>
    </lineage>
</organism>
<comment type="caution">
    <text evidence="1">The sequence shown here is derived from an EMBL/GenBank/DDBJ whole genome shotgun (WGS) entry which is preliminary data.</text>
</comment>
<evidence type="ECO:0000313" key="1">
    <source>
        <dbReference type="EMBL" id="GGS13999.1"/>
    </source>
</evidence>
<gene>
    <name evidence="1" type="ORF">GCM10010171_02310</name>
</gene>
<protein>
    <submittedName>
        <fullName evidence="1">Uncharacterized protein</fullName>
    </submittedName>
</protein>
<reference evidence="1" key="1">
    <citation type="journal article" date="2014" name="Int. J. Syst. Evol. Microbiol.">
        <title>Complete genome sequence of Corynebacterium casei LMG S-19264T (=DSM 44701T), isolated from a smear-ripened cheese.</title>
        <authorList>
            <consortium name="US DOE Joint Genome Institute (JGI-PGF)"/>
            <person name="Walter F."/>
            <person name="Albersmeier A."/>
            <person name="Kalinowski J."/>
            <person name="Ruckert C."/>
        </authorList>
    </citation>
    <scope>NUCLEOTIDE SEQUENCE</scope>
    <source>
        <strain evidence="1">JCM 3276</strain>
    </source>
</reference>
<accession>A0A918G1P0</accession>
<name>A0A918G1P0_9PSEU</name>
<reference evidence="1" key="2">
    <citation type="submission" date="2020-09" db="EMBL/GenBank/DDBJ databases">
        <authorList>
            <person name="Sun Q."/>
            <person name="Ohkuma M."/>
        </authorList>
    </citation>
    <scope>NUCLEOTIDE SEQUENCE</scope>
    <source>
        <strain evidence="1">JCM 3276</strain>
    </source>
</reference>
<dbReference type="AlphaFoldDB" id="A0A918G1P0"/>
<dbReference type="Proteomes" id="UP000660680">
    <property type="component" value="Unassembled WGS sequence"/>
</dbReference>
<sequence>MLVDTLSLQCADRGLYRSYCEYVHVPPFRFTLARLIPKVTVVVGTLIQLPHRWQRTERNGLREEAALGCSCKLTPVDCSARAIAHEADRNALATTSDDARSWG</sequence>
<evidence type="ECO:0000313" key="2">
    <source>
        <dbReference type="Proteomes" id="UP000660680"/>
    </source>
</evidence>
<proteinExistence type="predicted"/>
<keyword evidence="2" id="KW-1185">Reference proteome</keyword>
<dbReference type="EMBL" id="BMRB01000001">
    <property type="protein sequence ID" value="GGS13999.1"/>
    <property type="molecule type" value="Genomic_DNA"/>
</dbReference>